<dbReference type="Pfam" id="PF06210">
    <property type="entry name" value="DUF1003"/>
    <property type="match status" value="1"/>
</dbReference>
<proteinExistence type="predicted"/>
<dbReference type="KEGG" id="tsin:OXH18_11530"/>
<dbReference type="EMBL" id="CP113797">
    <property type="protein sequence ID" value="WAL62589.1"/>
    <property type="molecule type" value="Genomic_DNA"/>
</dbReference>
<reference evidence="2" key="1">
    <citation type="submission" date="2022-12" db="EMBL/GenBank/DDBJ databases">
        <title>Polyphasic identification of a Novel Hot-Spring Cyanobacterium Ocullathermofonsia sinensis gen nov. sp. nov. and Genomic Insights on its Adaptations to the Thermal Habitat.</title>
        <authorList>
            <person name="Daroch M."/>
            <person name="Tang J."/>
            <person name="Jiang Y."/>
        </authorList>
    </citation>
    <scope>NUCLEOTIDE SEQUENCE</scope>
    <source>
        <strain evidence="2">PKUAC-SCTA174</strain>
    </source>
</reference>
<keyword evidence="1" id="KW-0472">Membrane</keyword>
<gene>
    <name evidence="2" type="ORF">OXH18_11530</name>
</gene>
<keyword evidence="1" id="KW-1133">Transmembrane helix</keyword>
<evidence type="ECO:0000313" key="3">
    <source>
        <dbReference type="Proteomes" id="UP001163152"/>
    </source>
</evidence>
<dbReference type="RefSeq" id="WP_268612929.1">
    <property type="nucleotide sequence ID" value="NZ_CP113797.1"/>
</dbReference>
<dbReference type="InterPro" id="IPR010406">
    <property type="entry name" value="DUF1003"/>
</dbReference>
<accession>A0A9E8ZFS3</accession>
<keyword evidence="3" id="KW-1185">Reference proteome</keyword>
<feature type="transmembrane region" description="Helical" evidence="1">
    <location>
        <begin position="60"/>
        <end position="83"/>
    </location>
</feature>
<dbReference type="Proteomes" id="UP001163152">
    <property type="component" value="Chromosome"/>
</dbReference>
<keyword evidence="1" id="KW-0812">Transmembrane</keyword>
<name>A0A9E8ZFS3_9CYAN</name>
<evidence type="ECO:0000256" key="1">
    <source>
        <dbReference type="SAM" id="Phobius"/>
    </source>
</evidence>
<protein>
    <submittedName>
        <fullName evidence="2">DUF1003 domain-containing protein</fullName>
    </submittedName>
</protein>
<evidence type="ECO:0000313" key="2">
    <source>
        <dbReference type="EMBL" id="WAL62589.1"/>
    </source>
</evidence>
<dbReference type="AlphaFoldDB" id="A0A9E8ZFS3"/>
<sequence>MSDRSHPPSRDTQMYSGSVYIRGEKYPLPQQVIDNIETVLGFQAKQEQCEPWHEQLLTKIAAVFGTSYFLYAQLLFFTVWIIWSQTTGDLTLPFNLPKYRVQDQFLDTAALLIATGVLVRQSRQEKLAEQRSHLMLQINLLTEQKTAKIIGLLEELRVDLPNLHDRHDWEAEMMKQATDPQVVLNILQENLNPSPDAEELPTLDV</sequence>
<organism evidence="2 3">
    <name type="scientific">Thermocoleostomius sinensis A174</name>
    <dbReference type="NCBI Taxonomy" id="2016057"/>
    <lineage>
        <taxon>Bacteria</taxon>
        <taxon>Bacillati</taxon>
        <taxon>Cyanobacteriota</taxon>
        <taxon>Cyanophyceae</taxon>
        <taxon>Oculatellales</taxon>
        <taxon>Oculatellaceae</taxon>
        <taxon>Thermocoleostomius</taxon>
    </lineage>
</organism>